<evidence type="ECO:0000313" key="15">
    <source>
        <dbReference type="EMBL" id="KFX49808.1"/>
    </source>
</evidence>
<organism evidence="15">
    <name type="scientific">Talaromyces marneffei PM1</name>
    <dbReference type="NCBI Taxonomy" id="1077442"/>
    <lineage>
        <taxon>Eukaryota</taxon>
        <taxon>Fungi</taxon>
        <taxon>Dikarya</taxon>
        <taxon>Ascomycota</taxon>
        <taxon>Pezizomycotina</taxon>
        <taxon>Eurotiomycetes</taxon>
        <taxon>Eurotiomycetidae</taxon>
        <taxon>Eurotiales</taxon>
        <taxon>Trichocomaceae</taxon>
        <taxon>Talaromyces</taxon>
        <taxon>Talaromyces sect. Talaromyces</taxon>
    </lineage>
</organism>
<dbReference type="InterPro" id="IPR050121">
    <property type="entry name" value="Cytochrome_P450_monoxygenase"/>
</dbReference>
<proteinExistence type="inferred from homology"/>
<keyword evidence="8 13" id="KW-0560">Oxidoreductase</keyword>
<evidence type="ECO:0000256" key="3">
    <source>
        <dbReference type="ARBA" id="ARBA00010617"/>
    </source>
</evidence>
<dbReference type="GO" id="GO:0016020">
    <property type="term" value="C:membrane"/>
    <property type="evidence" value="ECO:0007669"/>
    <property type="project" value="UniProtKB-SubCell"/>
</dbReference>
<evidence type="ECO:0000256" key="9">
    <source>
        <dbReference type="ARBA" id="ARBA00023004"/>
    </source>
</evidence>
<sequence>MAEVSLVATALTIVVGYLSYIVVARLLLSPLARFPGPKLAALSNWYEFYFDVLQQGQFTAHIQKLHDKYGPIIRITPTELHVNDPDFFDILYARDGRRHKYSYFSGRFGYASDTFSTWQHELHHQRRKAISPFFSDRSIKEFELVIRAKVDKLCTKLSSYVDDGRIVHLNRAWMALTTDVITEYAFARSYDQLDSPDFQETLHDALVAIYTTGHFALHFPIVFPILDALPDWLVSKMEPRLLPVLGLSKDLGQKVGEIRTGLNNQHQDTKHATIFHELLNSNLPEEEKSNARLGHEAQLIVAAGLITTSWALAVASFHIISNPDVSRNLRRELTSANFSVENADWHDLERLPYLHGCVREGIRLAHGVTTRNPRLTPDNDLKYDDWVIPRNTPVSMTNVDILMNKDIYPDPEKFTPERWINNQGLDHYFVPFGRGSRMCLGVNLAQAELYHAIATIFTRFEFELHDTDLSDVQMKHAYLVPYPKWDTKGVRVRAKLSNCD</sequence>
<dbReference type="GO" id="GO:0004497">
    <property type="term" value="F:monooxygenase activity"/>
    <property type="evidence" value="ECO:0007669"/>
    <property type="project" value="UniProtKB-KW"/>
</dbReference>
<dbReference type="EMBL" id="JPOX01000008">
    <property type="protein sequence ID" value="KFX49808.1"/>
    <property type="molecule type" value="Genomic_DNA"/>
</dbReference>
<dbReference type="GO" id="GO:0020037">
    <property type="term" value="F:heme binding"/>
    <property type="evidence" value="ECO:0007669"/>
    <property type="project" value="InterPro"/>
</dbReference>
<evidence type="ECO:0000256" key="10">
    <source>
        <dbReference type="ARBA" id="ARBA00023033"/>
    </source>
</evidence>
<evidence type="ECO:0000256" key="14">
    <source>
        <dbReference type="SAM" id="Phobius"/>
    </source>
</evidence>
<evidence type="ECO:0000256" key="8">
    <source>
        <dbReference type="ARBA" id="ARBA00023002"/>
    </source>
</evidence>
<evidence type="ECO:0000256" key="2">
    <source>
        <dbReference type="ARBA" id="ARBA00004167"/>
    </source>
</evidence>
<protein>
    <submittedName>
        <fullName evidence="15">Trichodiene oxygenase</fullName>
    </submittedName>
</protein>
<keyword evidence="7 14" id="KW-1133">Transmembrane helix</keyword>
<keyword evidence="5 14" id="KW-0812">Transmembrane</keyword>
<dbReference type="PRINTS" id="PR00385">
    <property type="entry name" value="P450"/>
</dbReference>
<reference evidence="15" key="1">
    <citation type="journal article" date="2014" name="PLoS Genet.">
        <title>Signature Gene Expression Reveals Novel Clues to the Molecular Mechanisms of Dimorphic Transition in Penicillium marneffei.</title>
        <authorList>
            <person name="Yang E."/>
            <person name="Wang G."/>
            <person name="Cai J."/>
            <person name="Woo P.C."/>
            <person name="Lau S.K."/>
            <person name="Yuen K.-Y."/>
            <person name="Chow W.-N."/>
            <person name="Lin X."/>
        </authorList>
    </citation>
    <scope>NUCLEOTIDE SEQUENCE [LARGE SCALE GENOMIC DNA]</scope>
    <source>
        <strain evidence="15">PM1</strain>
    </source>
</reference>
<comment type="similarity">
    <text evidence="3 13">Belongs to the cytochrome P450 family.</text>
</comment>
<dbReference type="PANTHER" id="PTHR24305">
    <property type="entry name" value="CYTOCHROME P450"/>
    <property type="match status" value="1"/>
</dbReference>
<evidence type="ECO:0000256" key="1">
    <source>
        <dbReference type="ARBA" id="ARBA00001971"/>
    </source>
</evidence>
<dbReference type="PROSITE" id="PS00086">
    <property type="entry name" value="CYTOCHROME_P450"/>
    <property type="match status" value="1"/>
</dbReference>
<dbReference type="GO" id="GO:0016705">
    <property type="term" value="F:oxidoreductase activity, acting on paired donors, with incorporation or reduction of molecular oxygen"/>
    <property type="evidence" value="ECO:0007669"/>
    <property type="project" value="InterPro"/>
</dbReference>
<keyword evidence="10 13" id="KW-0503">Monooxygenase</keyword>
<comment type="caution">
    <text evidence="15">The sequence shown here is derived from an EMBL/GenBank/DDBJ whole genome shotgun (WGS) entry which is preliminary data.</text>
</comment>
<dbReference type="InterPro" id="IPR001128">
    <property type="entry name" value="Cyt_P450"/>
</dbReference>
<gene>
    <name evidence="15" type="ORF">GQ26_0080420</name>
</gene>
<comment type="subcellular location">
    <subcellularLocation>
        <location evidence="2">Membrane</location>
        <topology evidence="2">Single-pass membrane protein</topology>
    </subcellularLocation>
</comment>
<dbReference type="Gene3D" id="1.10.630.10">
    <property type="entry name" value="Cytochrome P450"/>
    <property type="match status" value="1"/>
</dbReference>
<keyword evidence="4 12" id="KW-0349">Heme</keyword>
<evidence type="ECO:0000256" key="4">
    <source>
        <dbReference type="ARBA" id="ARBA00022617"/>
    </source>
</evidence>
<evidence type="ECO:0000256" key="13">
    <source>
        <dbReference type="RuleBase" id="RU000461"/>
    </source>
</evidence>
<comment type="cofactor">
    <cofactor evidence="1 12">
        <name>heme</name>
        <dbReference type="ChEBI" id="CHEBI:30413"/>
    </cofactor>
</comment>
<dbReference type="FunFam" id="1.10.630.10:FF:000069">
    <property type="entry name" value="Cytochrome P450, putative (Eurofung)"/>
    <property type="match status" value="1"/>
</dbReference>
<feature type="binding site" description="axial binding residue" evidence="12">
    <location>
        <position position="439"/>
    </location>
    <ligand>
        <name>heme</name>
        <dbReference type="ChEBI" id="CHEBI:30413"/>
    </ligand>
    <ligandPart>
        <name>Fe</name>
        <dbReference type="ChEBI" id="CHEBI:18248"/>
    </ligandPart>
</feature>
<evidence type="ECO:0000256" key="12">
    <source>
        <dbReference type="PIRSR" id="PIRSR602401-1"/>
    </source>
</evidence>
<keyword evidence="9 12" id="KW-0408">Iron</keyword>
<keyword evidence="11 14" id="KW-0472">Membrane</keyword>
<dbReference type="eggNOG" id="KOG0158">
    <property type="taxonomic scope" value="Eukaryota"/>
</dbReference>
<dbReference type="PANTHER" id="PTHR24305:SF157">
    <property type="entry name" value="N-ACETYLTRYPTOPHAN 6-HYDROXYLASE IVOC-RELATED"/>
    <property type="match status" value="1"/>
</dbReference>
<dbReference type="AlphaFoldDB" id="A0A093XX21"/>
<evidence type="ECO:0000256" key="11">
    <source>
        <dbReference type="ARBA" id="ARBA00023136"/>
    </source>
</evidence>
<dbReference type="HOGENOM" id="CLU_001570_14_4_1"/>
<dbReference type="PRINTS" id="PR00463">
    <property type="entry name" value="EP450I"/>
</dbReference>
<feature type="transmembrane region" description="Helical" evidence="14">
    <location>
        <begin position="6"/>
        <end position="28"/>
    </location>
</feature>
<name>A0A093XX21_TALMA</name>
<dbReference type="InterPro" id="IPR002401">
    <property type="entry name" value="Cyt_P450_E_grp-I"/>
</dbReference>
<evidence type="ECO:0000256" key="5">
    <source>
        <dbReference type="ARBA" id="ARBA00022692"/>
    </source>
</evidence>
<dbReference type="CDD" id="cd11062">
    <property type="entry name" value="CYP58-like"/>
    <property type="match status" value="1"/>
</dbReference>
<dbReference type="GO" id="GO:0005506">
    <property type="term" value="F:iron ion binding"/>
    <property type="evidence" value="ECO:0007669"/>
    <property type="project" value="InterPro"/>
</dbReference>
<keyword evidence="6 12" id="KW-0479">Metal-binding</keyword>
<evidence type="ECO:0000256" key="6">
    <source>
        <dbReference type="ARBA" id="ARBA00022723"/>
    </source>
</evidence>
<dbReference type="InterPro" id="IPR017972">
    <property type="entry name" value="Cyt_P450_CS"/>
</dbReference>
<evidence type="ECO:0000256" key="7">
    <source>
        <dbReference type="ARBA" id="ARBA00022989"/>
    </source>
</evidence>
<dbReference type="SUPFAM" id="SSF48264">
    <property type="entry name" value="Cytochrome P450"/>
    <property type="match status" value="1"/>
</dbReference>
<dbReference type="Pfam" id="PF00067">
    <property type="entry name" value="p450"/>
    <property type="match status" value="1"/>
</dbReference>
<dbReference type="InterPro" id="IPR036396">
    <property type="entry name" value="Cyt_P450_sf"/>
</dbReference>
<accession>A0A093XX21</accession>